<name>A0A1X7UEZ3_AMPQE</name>
<proteinExistence type="predicted"/>
<organism evidence="1">
    <name type="scientific">Amphimedon queenslandica</name>
    <name type="common">Sponge</name>
    <dbReference type="NCBI Taxonomy" id="400682"/>
    <lineage>
        <taxon>Eukaryota</taxon>
        <taxon>Metazoa</taxon>
        <taxon>Porifera</taxon>
        <taxon>Demospongiae</taxon>
        <taxon>Heteroscleromorpha</taxon>
        <taxon>Haplosclerida</taxon>
        <taxon>Niphatidae</taxon>
        <taxon>Amphimedon</taxon>
    </lineage>
</organism>
<evidence type="ECO:0000313" key="1">
    <source>
        <dbReference type="EnsemblMetazoa" id="Aqu2.1.26056_001"/>
    </source>
</evidence>
<dbReference type="InParanoid" id="A0A1X7UEZ3"/>
<accession>A0A1X7UEZ3</accession>
<reference evidence="1" key="1">
    <citation type="submission" date="2017-05" db="UniProtKB">
        <authorList>
            <consortium name="EnsemblMetazoa"/>
        </authorList>
    </citation>
    <scope>IDENTIFICATION</scope>
</reference>
<dbReference type="AlphaFoldDB" id="A0A1X7UEZ3"/>
<protein>
    <submittedName>
        <fullName evidence="1">Uncharacterized protein</fullName>
    </submittedName>
</protein>
<sequence length="110" mass="11955">MINGLYVNCDSCKREVKQHSLTYDCETHRECNSIAAGKMVSQITHGSSLQSSSITVPTGGRPISIANITSPLVSSSIASLLTKRWSSDKISYLRDQLTAGEDHCPLIDEV</sequence>
<dbReference type="EnsemblMetazoa" id="Aqu2.1.26056_001">
    <property type="protein sequence ID" value="Aqu2.1.26056_001"/>
    <property type="gene ID" value="Aqu2.1.26056"/>
</dbReference>